<dbReference type="AlphaFoldDB" id="A0A699K282"/>
<protein>
    <submittedName>
        <fullName evidence="2">Potassium channel, voltage-dependent, EAG/ELK/ERG, ankyrin repeat-containing domain protein</fullName>
    </submittedName>
</protein>
<reference evidence="2" key="1">
    <citation type="journal article" date="2019" name="Sci. Rep.">
        <title>Draft genome of Tanacetum cinerariifolium, the natural source of mosquito coil.</title>
        <authorList>
            <person name="Yamashiro T."/>
            <person name="Shiraishi A."/>
            <person name="Satake H."/>
            <person name="Nakayama K."/>
        </authorList>
    </citation>
    <scope>NUCLEOTIDE SEQUENCE</scope>
</reference>
<gene>
    <name evidence="2" type="ORF">Tci_639402</name>
</gene>
<dbReference type="GO" id="GO:0034220">
    <property type="term" value="P:monoatomic ion transmembrane transport"/>
    <property type="evidence" value="ECO:0007669"/>
    <property type="project" value="UniProtKB-KW"/>
</dbReference>
<keyword evidence="2" id="KW-0406">Ion transport</keyword>
<comment type="caution">
    <text evidence="2">The sequence shown here is derived from an EMBL/GenBank/DDBJ whole genome shotgun (WGS) entry which is preliminary data.</text>
</comment>
<evidence type="ECO:0000313" key="2">
    <source>
        <dbReference type="EMBL" id="GFA67430.1"/>
    </source>
</evidence>
<sequence length="233" mass="26879">MAPSGSDAILFDVHNDGNFFFLPLRLPECEQKNDSDLFAMYDYAEMYRILNMYMAHVPQNLLYFYYQNLCLDGSGDEVTSRRRFHEIRKKDAGNMTIVTDAPKGRKKLTIVDIRDKCMRDSAEVERPAQENQNPTFMDETSRDSGSEHVFNNNVYSGSDSESDYSNKAVDYLLEGADEDDNEFYLILAGERFVDVEQLKECTTYYALANGFSLWFYRSLKDKLIAKCGLIPEK</sequence>
<keyword evidence="2" id="KW-0813">Transport</keyword>
<evidence type="ECO:0000256" key="1">
    <source>
        <dbReference type="SAM" id="MobiDB-lite"/>
    </source>
</evidence>
<name>A0A699K282_TANCI</name>
<proteinExistence type="predicted"/>
<feature type="region of interest" description="Disordered" evidence="1">
    <location>
        <begin position="121"/>
        <end position="147"/>
    </location>
</feature>
<organism evidence="2">
    <name type="scientific">Tanacetum cinerariifolium</name>
    <name type="common">Dalmatian daisy</name>
    <name type="synonym">Chrysanthemum cinerariifolium</name>
    <dbReference type="NCBI Taxonomy" id="118510"/>
    <lineage>
        <taxon>Eukaryota</taxon>
        <taxon>Viridiplantae</taxon>
        <taxon>Streptophyta</taxon>
        <taxon>Embryophyta</taxon>
        <taxon>Tracheophyta</taxon>
        <taxon>Spermatophyta</taxon>
        <taxon>Magnoliopsida</taxon>
        <taxon>eudicotyledons</taxon>
        <taxon>Gunneridae</taxon>
        <taxon>Pentapetalae</taxon>
        <taxon>asterids</taxon>
        <taxon>campanulids</taxon>
        <taxon>Asterales</taxon>
        <taxon>Asteraceae</taxon>
        <taxon>Asteroideae</taxon>
        <taxon>Anthemideae</taxon>
        <taxon>Anthemidinae</taxon>
        <taxon>Tanacetum</taxon>
    </lineage>
</organism>
<feature type="non-terminal residue" evidence="2">
    <location>
        <position position="233"/>
    </location>
</feature>
<dbReference type="EMBL" id="BKCJ010466589">
    <property type="protein sequence ID" value="GFA67430.1"/>
    <property type="molecule type" value="Genomic_DNA"/>
</dbReference>
<keyword evidence="2" id="KW-0407">Ion channel</keyword>
<accession>A0A699K282</accession>